<dbReference type="InterPro" id="IPR008969">
    <property type="entry name" value="CarboxyPept-like_regulatory"/>
</dbReference>
<evidence type="ECO:0000313" key="3">
    <source>
        <dbReference type="Proteomes" id="UP000007392"/>
    </source>
</evidence>
<accession>I0BE03</accession>
<evidence type="ECO:0000256" key="1">
    <source>
        <dbReference type="SAM" id="Coils"/>
    </source>
</evidence>
<keyword evidence="1" id="KW-0175">Coiled coil</keyword>
<dbReference type="HOGENOM" id="CLU_1480645_0_0_9"/>
<dbReference type="Proteomes" id="UP000007392">
    <property type="component" value="Chromosome"/>
</dbReference>
<protein>
    <submittedName>
        <fullName evidence="2">Uncharacterized protein</fullName>
    </submittedName>
</protein>
<dbReference type="SUPFAM" id="SSF49464">
    <property type="entry name" value="Carboxypeptidase regulatory domain-like"/>
    <property type="match status" value="1"/>
</dbReference>
<gene>
    <name evidence="2" type="ORF">B2K_07670</name>
</gene>
<name>I0BE03_9BACL</name>
<dbReference type="KEGG" id="pmw:B2K_07670"/>
<proteinExistence type="predicted"/>
<dbReference type="RefSeq" id="WP_014649876.1">
    <property type="nucleotide sequence ID" value="NC_017672.3"/>
</dbReference>
<dbReference type="AlphaFoldDB" id="I0BE03"/>
<feature type="coiled-coil region" evidence="1">
    <location>
        <begin position="36"/>
        <end position="73"/>
    </location>
</feature>
<organism evidence="2 3">
    <name type="scientific">Paenibacillus mucilaginosus K02</name>
    <dbReference type="NCBI Taxonomy" id="997761"/>
    <lineage>
        <taxon>Bacteria</taxon>
        <taxon>Bacillati</taxon>
        <taxon>Bacillota</taxon>
        <taxon>Bacilli</taxon>
        <taxon>Bacillales</taxon>
        <taxon>Paenibacillaceae</taxon>
        <taxon>Paenibacillus</taxon>
    </lineage>
</organism>
<sequence>MYKLKYTIRILALVGILLVFGTTALAASEKSIPEQISLLREEIVKLMAMKEQLAQLQETINEQQKQINELRKLVDTAPKEPVDTVTFKTVSNYTGEQTPLSNIRVVVNDAIGNRYTMITGEDGLVKFDLPPGQYWYTYEALDENGNHIEISPYWTGVEGTFYLDKHLYHRSISRWIYVPMKP</sequence>
<evidence type="ECO:0000313" key="2">
    <source>
        <dbReference type="EMBL" id="AFH60600.1"/>
    </source>
</evidence>
<dbReference type="EMBL" id="CP003422">
    <property type="protein sequence ID" value="AFH60600.1"/>
    <property type="molecule type" value="Genomic_DNA"/>
</dbReference>
<reference evidence="2 3" key="1">
    <citation type="submission" date="2013-06" db="EMBL/GenBank/DDBJ databases">
        <title>Complete genome sequence of Paenibacillus mucilaginosus K02.</title>
        <authorList>
            <person name="Xiao B."/>
            <person name="Sun L."/>
            <person name="Xiao L."/>
            <person name="Lian B."/>
        </authorList>
    </citation>
    <scope>NUCLEOTIDE SEQUENCE [LARGE SCALE GENOMIC DNA]</scope>
    <source>
        <strain evidence="2 3">K02</strain>
    </source>
</reference>